<comment type="caution">
    <text evidence="2">The sequence shown here is derived from an EMBL/GenBank/DDBJ whole genome shotgun (WGS) entry which is preliminary data.</text>
</comment>
<reference evidence="2" key="1">
    <citation type="submission" date="2020-04" db="EMBL/GenBank/DDBJ databases">
        <title>Analysis of mating type loci in Filobasidium floriforme.</title>
        <authorList>
            <person name="Nowrousian M."/>
        </authorList>
    </citation>
    <scope>NUCLEOTIDE SEQUENCE</scope>
    <source>
        <strain evidence="2">CBS 6242</strain>
    </source>
</reference>
<evidence type="ECO:0000313" key="2">
    <source>
        <dbReference type="EMBL" id="KAG7527918.1"/>
    </source>
</evidence>
<feature type="compositionally biased region" description="Basic residues" evidence="1">
    <location>
        <begin position="22"/>
        <end position="32"/>
    </location>
</feature>
<accession>A0A8K0JET0</accession>
<dbReference type="Proteomes" id="UP000812966">
    <property type="component" value="Unassembled WGS sequence"/>
</dbReference>
<protein>
    <submittedName>
        <fullName evidence="2">Uncharacterized protein</fullName>
    </submittedName>
</protein>
<gene>
    <name evidence="2" type="ORF">FFLO_06514</name>
</gene>
<sequence length="100" mass="11155">MSSPERDVKPDLDLPKQVSPSKKAKAPTKKSPSKAGSRSVKREITGTGDESGFKPTSKDMAYHYVMHALDKVTIETRKEIAQKLGVRQKNLDASWSINWK</sequence>
<evidence type="ECO:0000313" key="3">
    <source>
        <dbReference type="Proteomes" id="UP000812966"/>
    </source>
</evidence>
<dbReference type="AlphaFoldDB" id="A0A8K0JET0"/>
<dbReference type="EMBL" id="JABELV010000219">
    <property type="protein sequence ID" value="KAG7527918.1"/>
    <property type="molecule type" value="Genomic_DNA"/>
</dbReference>
<evidence type="ECO:0000256" key="1">
    <source>
        <dbReference type="SAM" id="MobiDB-lite"/>
    </source>
</evidence>
<feature type="region of interest" description="Disordered" evidence="1">
    <location>
        <begin position="1"/>
        <end position="56"/>
    </location>
</feature>
<organism evidence="2 3">
    <name type="scientific">Filobasidium floriforme</name>
    <dbReference type="NCBI Taxonomy" id="5210"/>
    <lineage>
        <taxon>Eukaryota</taxon>
        <taxon>Fungi</taxon>
        <taxon>Dikarya</taxon>
        <taxon>Basidiomycota</taxon>
        <taxon>Agaricomycotina</taxon>
        <taxon>Tremellomycetes</taxon>
        <taxon>Filobasidiales</taxon>
        <taxon>Filobasidiaceae</taxon>
        <taxon>Filobasidium</taxon>
    </lineage>
</organism>
<proteinExistence type="predicted"/>
<feature type="compositionally biased region" description="Basic and acidic residues" evidence="1">
    <location>
        <begin position="1"/>
        <end position="14"/>
    </location>
</feature>
<keyword evidence="3" id="KW-1185">Reference proteome</keyword>
<name>A0A8K0JET0_9TREE</name>